<reference evidence="2 3" key="1">
    <citation type="submission" date="2017-07" db="EMBL/GenBank/DDBJ databases">
        <title>Draft whole genome sequences of clinical Proprionibacteriaceae strains.</title>
        <authorList>
            <person name="Bernier A.-M."/>
            <person name="Bernard K."/>
            <person name="Domingo M.-C."/>
        </authorList>
    </citation>
    <scope>NUCLEOTIDE SEQUENCE [LARGE SCALE GENOMIC DNA]</scope>
    <source>
        <strain evidence="2 3">NML 130396</strain>
    </source>
</reference>
<accession>A0A255GZT4</accession>
<evidence type="ECO:0000259" key="1">
    <source>
        <dbReference type="Pfam" id="PF12697"/>
    </source>
</evidence>
<dbReference type="GO" id="GO:0016020">
    <property type="term" value="C:membrane"/>
    <property type="evidence" value="ECO:0007669"/>
    <property type="project" value="TreeGrafter"/>
</dbReference>
<organism evidence="2 3">
    <name type="scientific">Enemella dayhoffiae</name>
    <dbReference type="NCBI Taxonomy" id="2016507"/>
    <lineage>
        <taxon>Bacteria</taxon>
        <taxon>Bacillati</taxon>
        <taxon>Actinomycetota</taxon>
        <taxon>Actinomycetes</taxon>
        <taxon>Propionibacteriales</taxon>
        <taxon>Propionibacteriaceae</taxon>
        <taxon>Enemella</taxon>
    </lineage>
</organism>
<name>A0A255GZT4_9ACTN</name>
<protein>
    <submittedName>
        <fullName evidence="2">Poly(3-hydroxyalkanoate) depolymerase</fullName>
    </submittedName>
</protein>
<dbReference type="GO" id="GO:0003824">
    <property type="term" value="F:catalytic activity"/>
    <property type="evidence" value="ECO:0007669"/>
    <property type="project" value="UniProtKB-ARBA"/>
</dbReference>
<proteinExistence type="predicted"/>
<sequence>MAATVAQVSDFGGRPIRWRENPGAGPAVVLVNGCGLASEHWSEVVRLLPGRQVVRFDRPGMGGTRWPETLPTLAEEVASLAELIAAVGAPALLVAHSMAAFHAEALARVHPELAAGLVLVDGSVEFLTRAPRQRGPALALGVRRLAAALPALHLGTLVHRVGATWQSYQRNLGHDWDDRFSQFYDDPDAVAMGAAESVAYWQQAWDLLQLRAERPLPEIPVLVLTAADPGGERDWLSRQRRLARLLEGRHLVVEHSRHLMMIDRPDAISDAVEALLR</sequence>
<dbReference type="Gene3D" id="3.40.50.1820">
    <property type="entry name" value="alpha/beta hydrolase"/>
    <property type="match status" value="1"/>
</dbReference>
<dbReference type="SUPFAM" id="SSF53474">
    <property type="entry name" value="alpha/beta-Hydrolases"/>
    <property type="match status" value="1"/>
</dbReference>
<dbReference type="Pfam" id="PF12697">
    <property type="entry name" value="Abhydrolase_6"/>
    <property type="match status" value="1"/>
</dbReference>
<gene>
    <name evidence="2" type="ORF">CGZ93_12125</name>
</gene>
<dbReference type="PANTHER" id="PTHR43798">
    <property type="entry name" value="MONOACYLGLYCEROL LIPASE"/>
    <property type="match status" value="1"/>
</dbReference>
<dbReference type="EMBL" id="NMVQ01000023">
    <property type="protein sequence ID" value="OYO20952.1"/>
    <property type="molecule type" value="Genomic_DNA"/>
</dbReference>
<evidence type="ECO:0000313" key="3">
    <source>
        <dbReference type="Proteomes" id="UP000216311"/>
    </source>
</evidence>
<dbReference type="InterPro" id="IPR000073">
    <property type="entry name" value="AB_hydrolase_1"/>
</dbReference>
<comment type="caution">
    <text evidence="2">The sequence shown here is derived from an EMBL/GenBank/DDBJ whole genome shotgun (WGS) entry which is preliminary data.</text>
</comment>
<dbReference type="Proteomes" id="UP000216311">
    <property type="component" value="Unassembled WGS sequence"/>
</dbReference>
<evidence type="ECO:0000313" key="2">
    <source>
        <dbReference type="EMBL" id="OYO20952.1"/>
    </source>
</evidence>
<feature type="domain" description="AB hydrolase-1" evidence="1">
    <location>
        <begin position="28"/>
        <end position="271"/>
    </location>
</feature>
<dbReference type="OrthoDB" id="7185741at2"/>
<dbReference type="AlphaFoldDB" id="A0A255GZT4"/>
<dbReference type="PANTHER" id="PTHR43798:SF33">
    <property type="entry name" value="HYDROLASE, PUTATIVE (AFU_ORTHOLOGUE AFUA_2G14860)-RELATED"/>
    <property type="match status" value="1"/>
</dbReference>
<dbReference type="InterPro" id="IPR050266">
    <property type="entry name" value="AB_hydrolase_sf"/>
</dbReference>
<keyword evidence="3" id="KW-1185">Reference proteome</keyword>
<dbReference type="InterPro" id="IPR029058">
    <property type="entry name" value="AB_hydrolase_fold"/>
</dbReference>
<dbReference type="RefSeq" id="WP_094364387.1">
    <property type="nucleotide sequence ID" value="NZ_NMVQ01000023.1"/>
</dbReference>